<dbReference type="SUPFAM" id="SSF54427">
    <property type="entry name" value="NTF2-like"/>
    <property type="match status" value="1"/>
</dbReference>
<accession>A0A8J6E061</accession>
<protein>
    <recommendedName>
        <fullName evidence="3">SnoaL-like domain-containing protein</fullName>
    </recommendedName>
</protein>
<dbReference type="AlphaFoldDB" id="A0A8J6E061"/>
<comment type="caution">
    <text evidence="1">The sequence shown here is derived from an EMBL/GenBank/DDBJ whole genome shotgun (WGS) entry which is preliminary data.</text>
</comment>
<dbReference type="Gene3D" id="3.10.450.50">
    <property type="match status" value="1"/>
</dbReference>
<sequence>MPRSPCMASVANPVESLKKYIDAFNNEDIDYIKSQLDENITVFFNGAEAAKGRDTILPSYKTDFENKKKVKIHRGPFLVENGTAADVGLTAITPGQPTVTLDCVYTYAEDPMRQIKHSITNVREVKAE</sequence>
<dbReference type="InterPro" id="IPR032710">
    <property type="entry name" value="NTF2-like_dom_sf"/>
</dbReference>
<dbReference type="Proteomes" id="UP000717585">
    <property type="component" value="Unassembled WGS sequence"/>
</dbReference>
<evidence type="ECO:0000313" key="1">
    <source>
        <dbReference type="EMBL" id="KAG9391718.1"/>
    </source>
</evidence>
<dbReference type="EMBL" id="JAHDYR010000053">
    <property type="protein sequence ID" value="KAG9391718.1"/>
    <property type="molecule type" value="Genomic_DNA"/>
</dbReference>
<gene>
    <name evidence="1" type="ORF">J8273_6494</name>
</gene>
<evidence type="ECO:0008006" key="3">
    <source>
        <dbReference type="Google" id="ProtNLM"/>
    </source>
</evidence>
<keyword evidence="2" id="KW-1185">Reference proteome</keyword>
<evidence type="ECO:0000313" key="2">
    <source>
        <dbReference type="Proteomes" id="UP000717585"/>
    </source>
</evidence>
<organism evidence="1 2">
    <name type="scientific">Carpediemonas membranifera</name>
    <dbReference type="NCBI Taxonomy" id="201153"/>
    <lineage>
        <taxon>Eukaryota</taxon>
        <taxon>Metamonada</taxon>
        <taxon>Carpediemonas-like organisms</taxon>
        <taxon>Carpediemonas</taxon>
    </lineage>
</organism>
<reference evidence="1" key="1">
    <citation type="submission" date="2021-05" db="EMBL/GenBank/DDBJ databases">
        <title>A free-living protist that lacks canonical eukaryotic 1 DNA replication and segregation systems.</title>
        <authorList>
            <person name="Salas-Leiva D.E."/>
            <person name="Tromer E.C."/>
            <person name="Curtis B.A."/>
            <person name="Jerlstrom-Hultqvist J."/>
            <person name="Kolisko M."/>
            <person name="Yi Z."/>
            <person name="Salas-Leiva J.S."/>
            <person name="Gallot-Lavallee L."/>
            <person name="Kops G.J.P.L."/>
            <person name="Archibald J.M."/>
            <person name="Simpson A.G.B."/>
            <person name="Roger A.J."/>
        </authorList>
    </citation>
    <scope>NUCLEOTIDE SEQUENCE</scope>
    <source>
        <strain evidence="1">BICM</strain>
    </source>
</reference>
<name>A0A8J6E061_9EUKA</name>
<proteinExistence type="predicted"/>